<reference evidence="2" key="1">
    <citation type="submission" date="2017-02" db="UniProtKB">
        <authorList>
            <consortium name="WormBaseParasite"/>
        </authorList>
    </citation>
    <scope>IDENTIFICATION</scope>
</reference>
<organism evidence="1 2">
    <name type="scientific">Ascaris lumbricoides</name>
    <name type="common">Giant roundworm</name>
    <dbReference type="NCBI Taxonomy" id="6252"/>
    <lineage>
        <taxon>Eukaryota</taxon>
        <taxon>Metazoa</taxon>
        <taxon>Ecdysozoa</taxon>
        <taxon>Nematoda</taxon>
        <taxon>Chromadorea</taxon>
        <taxon>Rhabditida</taxon>
        <taxon>Spirurina</taxon>
        <taxon>Ascaridomorpha</taxon>
        <taxon>Ascaridoidea</taxon>
        <taxon>Ascarididae</taxon>
        <taxon>Ascaris</taxon>
    </lineage>
</organism>
<keyword evidence="1" id="KW-1185">Reference proteome</keyword>
<accession>A0A0M3I3Z1</accession>
<dbReference type="AlphaFoldDB" id="A0A0M3I3Z1"/>
<protein>
    <submittedName>
        <fullName evidence="2">Uncharacterized protein</fullName>
    </submittedName>
</protein>
<proteinExistence type="predicted"/>
<evidence type="ECO:0000313" key="2">
    <source>
        <dbReference type="WBParaSite" id="ALUE_0001142801-mRNA-1"/>
    </source>
</evidence>
<evidence type="ECO:0000313" key="1">
    <source>
        <dbReference type="Proteomes" id="UP000036681"/>
    </source>
</evidence>
<name>A0A0M3I3Z1_ASCLU</name>
<sequence>MLKSIRVSHDRSMDGVTQDAENFCSYCQRNRLSAPGCAKWVVHSWSPSSSLSSRRTQVVRCAIGFDPSGAPVKPCSTSHKCKFAEFMRISNQRIVLAILRQLRRLSAALVPFLNSHLST</sequence>
<dbReference type="Proteomes" id="UP000036681">
    <property type="component" value="Unplaced"/>
</dbReference>
<dbReference type="WBParaSite" id="ALUE_0001142801-mRNA-1">
    <property type="protein sequence ID" value="ALUE_0001142801-mRNA-1"/>
    <property type="gene ID" value="ALUE_0001142801"/>
</dbReference>